<organism evidence="2 3">
    <name type="scientific">Pseudochryseolinea flava</name>
    <dbReference type="NCBI Taxonomy" id="2059302"/>
    <lineage>
        <taxon>Bacteria</taxon>
        <taxon>Pseudomonadati</taxon>
        <taxon>Bacteroidota</taxon>
        <taxon>Cytophagia</taxon>
        <taxon>Cytophagales</taxon>
        <taxon>Fulvivirgaceae</taxon>
        <taxon>Pseudochryseolinea</taxon>
    </lineage>
</organism>
<feature type="chain" id="PRO_5016752412" description="DUF4468 domain-containing protein" evidence="1">
    <location>
        <begin position="19"/>
        <end position="183"/>
    </location>
</feature>
<accession>A0A364Y377</accession>
<dbReference type="AlphaFoldDB" id="A0A364Y377"/>
<proteinExistence type="predicted"/>
<dbReference type="EMBL" id="QMFY01000007">
    <property type="protein sequence ID" value="RAW00246.1"/>
    <property type="molecule type" value="Genomic_DNA"/>
</dbReference>
<evidence type="ECO:0000313" key="3">
    <source>
        <dbReference type="Proteomes" id="UP000251889"/>
    </source>
</evidence>
<comment type="caution">
    <text evidence="2">The sequence shown here is derived from an EMBL/GenBank/DDBJ whole genome shotgun (WGS) entry which is preliminary data.</text>
</comment>
<name>A0A364Y377_9BACT</name>
<protein>
    <recommendedName>
        <fullName evidence="4">DUF4468 domain-containing protein</fullName>
    </recommendedName>
</protein>
<gene>
    <name evidence="2" type="ORF">DQQ10_14385</name>
</gene>
<dbReference type="Proteomes" id="UP000251889">
    <property type="component" value="Unassembled WGS sequence"/>
</dbReference>
<keyword evidence="3" id="KW-1185">Reference proteome</keyword>
<dbReference type="RefSeq" id="WP_112747588.1">
    <property type="nucleotide sequence ID" value="NZ_QMFY01000007.1"/>
</dbReference>
<dbReference type="OrthoDB" id="978241at2"/>
<sequence length="183" mass="20709">MKSLFTLALAVITTAAVAQTTTYGSFKLVDQELIYQKVFTQDSITVAKLSEYYQTLPYLSNVAQQGEEVNFEFNDLIVDYKKFQFAQVGVPPIIQTGKYSGKAYVNVKDGKYRLTITNIQMTGNIGYKNINAKENLTNYACKNNGTFIDQNWCKPNTLGLLEKAFTDKFQFVEVAKKKNDGDW</sequence>
<evidence type="ECO:0000256" key="1">
    <source>
        <dbReference type="SAM" id="SignalP"/>
    </source>
</evidence>
<keyword evidence="1" id="KW-0732">Signal</keyword>
<evidence type="ECO:0008006" key="4">
    <source>
        <dbReference type="Google" id="ProtNLM"/>
    </source>
</evidence>
<evidence type="ECO:0000313" key="2">
    <source>
        <dbReference type="EMBL" id="RAW00246.1"/>
    </source>
</evidence>
<feature type="signal peptide" evidence="1">
    <location>
        <begin position="1"/>
        <end position="18"/>
    </location>
</feature>
<reference evidence="2 3" key="1">
    <citation type="submission" date="2018-06" db="EMBL/GenBank/DDBJ databases">
        <title>Chryseolinea flavus sp. nov., a member of the phylum Bacteroidetes isolated from soil.</title>
        <authorList>
            <person name="Li Y."/>
            <person name="Wang J."/>
        </authorList>
    </citation>
    <scope>NUCLEOTIDE SEQUENCE [LARGE SCALE GENOMIC DNA]</scope>
    <source>
        <strain evidence="2 3">SDU1-6</strain>
    </source>
</reference>